<feature type="domain" description="N-acetyltransferase" evidence="1">
    <location>
        <begin position="9"/>
        <end position="174"/>
    </location>
</feature>
<dbReference type="SUPFAM" id="SSF55729">
    <property type="entry name" value="Acyl-CoA N-acyltransferases (Nat)"/>
    <property type="match status" value="1"/>
</dbReference>
<dbReference type="InterPro" id="IPR000182">
    <property type="entry name" value="GNAT_dom"/>
</dbReference>
<keyword evidence="3" id="KW-1185">Reference proteome</keyword>
<dbReference type="AlphaFoldDB" id="A0AAV9ENA8"/>
<dbReference type="PROSITE" id="PS51186">
    <property type="entry name" value="GNAT"/>
    <property type="match status" value="1"/>
</dbReference>
<gene>
    <name evidence="2" type="ORF">QJS10_CPA06g00449</name>
</gene>
<dbReference type="Pfam" id="PF13302">
    <property type="entry name" value="Acetyltransf_3"/>
    <property type="match status" value="1"/>
</dbReference>
<accession>A0AAV9ENA8</accession>
<evidence type="ECO:0000259" key="1">
    <source>
        <dbReference type="PROSITE" id="PS51186"/>
    </source>
</evidence>
<protein>
    <recommendedName>
        <fullName evidence="1">N-acetyltransferase domain-containing protein</fullName>
    </recommendedName>
</protein>
<name>A0AAV9ENA8_ACOCL</name>
<dbReference type="EMBL" id="JAUJYO010000006">
    <property type="protein sequence ID" value="KAK1313688.1"/>
    <property type="molecule type" value="Genomic_DNA"/>
</dbReference>
<dbReference type="PANTHER" id="PTHR46067">
    <property type="entry name" value="ACYL-COA N-ACYLTRANSFERASES (NAT) SUPERFAMILY PROTEIN"/>
    <property type="match status" value="1"/>
</dbReference>
<dbReference type="GO" id="GO:0016747">
    <property type="term" value="F:acyltransferase activity, transferring groups other than amino-acyl groups"/>
    <property type="evidence" value="ECO:0007669"/>
    <property type="project" value="InterPro"/>
</dbReference>
<sequence length="181" mass="20372">MAEPSPPKVTLRKFDLSDVDDFLKWASDPRVTRYGRYDTPITTRPEALAHIRDVILPHPWFRAICVGDDDDNKRAVGSISVDPCESEKCRAAMGCRLAYEYWGKGIAARAVEAVVKQIFEEWPHLMRLEAVADVENVASQRSLEKAGLMREGLLRRYVVSKGRARDVVMYSVLSSSSSSKL</sequence>
<dbReference type="PANTHER" id="PTHR46067:SF2">
    <property type="entry name" value="ACETYLTRANSFERASE, GNAT FAMILY PROTEIN, EXPRESSED"/>
    <property type="match status" value="1"/>
</dbReference>
<reference evidence="2" key="1">
    <citation type="journal article" date="2023" name="Nat. Commun.">
        <title>Diploid and tetraploid genomes of Acorus and the evolution of monocots.</title>
        <authorList>
            <person name="Ma L."/>
            <person name="Liu K.W."/>
            <person name="Li Z."/>
            <person name="Hsiao Y.Y."/>
            <person name="Qi Y."/>
            <person name="Fu T."/>
            <person name="Tang G.D."/>
            <person name="Zhang D."/>
            <person name="Sun W.H."/>
            <person name="Liu D.K."/>
            <person name="Li Y."/>
            <person name="Chen G.Z."/>
            <person name="Liu X.D."/>
            <person name="Liao X.Y."/>
            <person name="Jiang Y.T."/>
            <person name="Yu X."/>
            <person name="Hao Y."/>
            <person name="Huang J."/>
            <person name="Zhao X.W."/>
            <person name="Ke S."/>
            <person name="Chen Y.Y."/>
            <person name="Wu W.L."/>
            <person name="Hsu J.L."/>
            <person name="Lin Y.F."/>
            <person name="Huang M.D."/>
            <person name="Li C.Y."/>
            <person name="Huang L."/>
            <person name="Wang Z.W."/>
            <person name="Zhao X."/>
            <person name="Zhong W.Y."/>
            <person name="Peng D.H."/>
            <person name="Ahmad S."/>
            <person name="Lan S."/>
            <person name="Zhang J.S."/>
            <person name="Tsai W.C."/>
            <person name="Van de Peer Y."/>
            <person name="Liu Z.J."/>
        </authorList>
    </citation>
    <scope>NUCLEOTIDE SEQUENCE</scope>
    <source>
        <strain evidence="2">CP</strain>
    </source>
</reference>
<evidence type="ECO:0000313" key="3">
    <source>
        <dbReference type="Proteomes" id="UP001180020"/>
    </source>
</evidence>
<dbReference type="Gene3D" id="3.40.630.30">
    <property type="match status" value="1"/>
</dbReference>
<reference evidence="2" key="2">
    <citation type="submission" date="2023-06" db="EMBL/GenBank/DDBJ databases">
        <authorList>
            <person name="Ma L."/>
            <person name="Liu K.-W."/>
            <person name="Li Z."/>
            <person name="Hsiao Y.-Y."/>
            <person name="Qi Y."/>
            <person name="Fu T."/>
            <person name="Tang G."/>
            <person name="Zhang D."/>
            <person name="Sun W.-H."/>
            <person name="Liu D.-K."/>
            <person name="Li Y."/>
            <person name="Chen G.-Z."/>
            <person name="Liu X.-D."/>
            <person name="Liao X.-Y."/>
            <person name="Jiang Y.-T."/>
            <person name="Yu X."/>
            <person name="Hao Y."/>
            <person name="Huang J."/>
            <person name="Zhao X.-W."/>
            <person name="Ke S."/>
            <person name="Chen Y.-Y."/>
            <person name="Wu W.-L."/>
            <person name="Hsu J.-L."/>
            <person name="Lin Y.-F."/>
            <person name="Huang M.-D."/>
            <person name="Li C.-Y."/>
            <person name="Huang L."/>
            <person name="Wang Z.-W."/>
            <person name="Zhao X."/>
            <person name="Zhong W.-Y."/>
            <person name="Peng D.-H."/>
            <person name="Ahmad S."/>
            <person name="Lan S."/>
            <person name="Zhang J.-S."/>
            <person name="Tsai W.-C."/>
            <person name="Van De Peer Y."/>
            <person name="Liu Z.-J."/>
        </authorList>
    </citation>
    <scope>NUCLEOTIDE SEQUENCE</scope>
    <source>
        <strain evidence="2">CP</strain>
        <tissue evidence="2">Leaves</tissue>
    </source>
</reference>
<organism evidence="2 3">
    <name type="scientific">Acorus calamus</name>
    <name type="common">Sweet flag</name>
    <dbReference type="NCBI Taxonomy" id="4465"/>
    <lineage>
        <taxon>Eukaryota</taxon>
        <taxon>Viridiplantae</taxon>
        <taxon>Streptophyta</taxon>
        <taxon>Embryophyta</taxon>
        <taxon>Tracheophyta</taxon>
        <taxon>Spermatophyta</taxon>
        <taxon>Magnoliopsida</taxon>
        <taxon>Liliopsida</taxon>
        <taxon>Acoraceae</taxon>
        <taxon>Acorus</taxon>
    </lineage>
</organism>
<evidence type="ECO:0000313" key="2">
    <source>
        <dbReference type="EMBL" id="KAK1313688.1"/>
    </source>
</evidence>
<dbReference type="Proteomes" id="UP001180020">
    <property type="component" value="Unassembled WGS sequence"/>
</dbReference>
<dbReference type="InterPro" id="IPR016181">
    <property type="entry name" value="Acyl_CoA_acyltransferase"/>
</dbReference>
<comment type="caution">
    <text evidence="2">The sequence shown here is derived from an EMBL/GenBank/DDBJ whole genome shotgun (WGS) entry which is preliminary data.</text>
</comment>
<proteinExistence type="predicted"/>